<keyword evidence="10" id="KW-1185">Reference proteome</keyword>
<dbReference type="Pfam" id="PF00413">
    <property type="entry name" value="Peptidase_M10"/>
    <property type="match status" value="1"/>
</dbReference>
<keyword evidence="4 6" id="KW-0862">Zinc</keyword>
<feature type="binding site" evidence="6">
    <location>
        <position position="107"/>
    </location>
    <ligand>
        <name>Ca(2+)</name>
        <dbReference type="ChEBI" id="CHEBI:29108"/>
        <label>3</label>
    </ligand>
</feature>
<evidence type="ECO:0000256" key="6">
    <source>
        <dbReference type="PIRSR" id="PIRSR621190-2"/>
    </source>
</evidence>
<keyword evidence="1" id="KW-0645">Protease</keyword>
<dbReference type="AlphaFoldDB" id="A0AAD5IMD7"/>
<feature type="binding site" evidence="6">
    <location>
        <position position="125"/>
    </location>
    <ligand>
        <name>Zn(2+)</name>
        <dbReference type="ChEBI" id="CHEBI:29105"/>
        <label>1</label>
    </ligand>
</feature>
<dbReference type="Proteomes" id="UP001064489">
    <property type="component" value="Chromosome 7"/>
</dbReference>
<evidence type="ECO:0000256" key="5">
    <source>
        <dbReference type="PIRSR" id="PIRSR621190-1"/>
    </source>
</evidence>
<feature type="binding site" evidence="6">
    <location>
        <position position="108"/>
    </location>
    <ligand>
        <name>Ca(2+)</name>
        <dbReference type="ChEBI" id="CHEBI:29108"/>
        <label>3</label>
    </ligand>
</feature>
<dbReference type="CDD" id="cd04278">
    <property type="entry name" value="ZnMc_MMP"/>
    <property type="match status" value="1"/>
</dbReference>
<accession>A0AAD5IMD7</accession>
<feature type="region of interest" description="Disordered" evidence="7">
    <location>
        <begin position="1"/>
        <end position="20"/>
    </location>
</feature>
<dbReference type="GO" id="GO:0006508">
    <property type="term" value="P:proteolysis"/>
    <property type="evidence" value="ECO:0007669"/>
    <property type="project" value="UniProtKB-KW"/>
</dbReference>
<feature type="binding site" evidence="6">
    <location>
        <position position="161"/>
    </location>
    <ligand>
        <name>Zn(2+)</name>
        <dbReference type="ChEBI" id="CHEBI:29105"/>
        <label>2</label>
        <note>catalytic</note>
    </ligand>
</feature>
<keyword evidence="2 6" id="KW-0479">Metal-binding</keyword>
<feature type="binding site" evidence="6">
    <location>
        <position position="90"/>
    </location>
    <ligand>
        <name>Ca(2+)</name>
        <dbReference type="ChEBI" id="CHEBI:29108"/>
        <label>2</label>
    </ligand>
</feature>
<proteinExistence type="predicted"/>
<evidence type="ECO:0000313" key="10">
    <source>
        <dbReference type="Proteomes" id="UP001064489"/>
    </source>
</evidence>
<dbReference type="InterPro" id="IPR033739">
    <property type="entry name" value="M10A_MMP"/>
</dbReference>
<dbReference type="GO" id="GO:0030198">
    <property type="term" value="P:extracellular matrix organization"/>
    <property type="evidence" value="ECO:0007669"/>
    <property type="project" value="TreeGrafter"/>
</dbReference>
<keyword evidence="3" id="KW-0378">Hydrolase</keyword>
<dbReference type="InterPro" id="IPR021190">
    <property type="entry name" value="Pept_M10A"/>
</dbReference>
<evidence type="ECO:0000256" key="1">
    <source>
        <dbReference type="ARBA" id="ARBA00022670"/>
    </source>
</evidence>
<dbReference type="Gene3D" id="3.40.390.10">
    <property type="entry name" value="Collagenase (Catalytic Domain)"/>
    <property type="match status" value="1"/>
</dbReference>
<feature type="binding site" evidence="6">
    <location>
        <position position="100"/>
    </location>
    <ligand>
        <name>Zn(2+)</name>
        <dbReference type="ChEBI" id="CHEBI:29105"/>
        <label>1</label>
    </ligand>
</feature>
<feature type="binding site" evidence="6">
    <location>
        <position position="115"/>
    </location>
    <ligand>
        <name>Zn(2+)</name>
        <dbReference type="ChEBI" id="CHEBI:29105"/>
        <label>1</label>
    </ligand>
</feature>
<evidence type="ECO:0000256" key="2">
    <source>
        <dbReference type="ARBA" id="ARBA00022723"/>
    </source>
</evidence>
<gene>
    <name evidence="9" type="ORF">LWI28_012476</name>
</gene>
<feature type="binding site" evidence="6">
    <location>
        <position position="172"/>
    </location>
    <ligand>
        <name>Zn(2+)</name>
        <dbReference type="ChEBI" id="CHEBI:29105"/>
        <label>2</label>
        <note>catalytic</note>
    </ligand>
</feature>
<feature type="binding site" evidence="6">
    <location>
        <position position="180"/>
    </location>
    <ligand>
        <name>Zn(2+)</name>
        <dbReference type="ChEBI" id="CHEBI:29105"/>
        <label>2</label>
        <note>catalytic</note>
    </ligand>
</feature>
<feature type="binding site" evidence="6">
    <location>
        <position position="130"/>
    </location>
    <ligand>
        <name>Ca(2+)</name>
        <dbReference type="ChEBI" id="CHEBI:29108"/>
        <label>3</label>
    </ligand>
</feature>
<dbReference type="PANTHER" id="PTHR10201">
    <property type="entry name" value="MATRIX METALLOPROTEINASE"/>
    <property type="match status" value="1"/>
</dbReference>
<dbReference type="GO" id="GO:0030574">
    <property type="term" value="P:collagen catabolic process"/>
    <property type="evidence" value="ECO:0007669"/>
    <property type="project" value="TreeGrafter"/>
</dbReference>
<dbReference type="SUPFAM" id="SSF55486">
    <property type="entry name" value="Metalloproteases ('zincins'), catalytic domain"/>
    <property type="match status" value="1"/>
</dbReference>
<evidence type="ECO:0000256" key="4">
    <source>
        <dbReference type="ARBA" id="ARBA00022833"/>
    </source>
</evidence>
<comment type="cofactor">
    <cofactor evidence="6">
        <name>Ca(2+)</name>
        <dbReference type="ChEBI" id="CHEBI:29108"/>
    </cofactor>
    <text evidence="6">Can bind about 5 Ca(2+) ions per subunit.</text>
</comment>
<sequence length="302" mass="33706">MMVPRCGNRDIGNDTSFTQHSANHGDLQSVARYEIFEGRPRWKKRALTFAFLPQNKLPDNYKKTIARGLSKWQAVTPLSFRETGSYSKADIKIGFYSREHGCKHTFDGVLRELAHAYAPPFGWFHFDNNEDWVVHQGDQPGHDSKGPTMLTAIDLESVAIHEIGHDLLGLGHSVDRNAIMFPTLAYGVRKTELQKDDVDGIQSLYGANPDSSKSSPSSHAQNLFRGTPAVSRWWGGLSWLPWHLWILFSYLGGDAIDVEARASEGTALLDTCVLEAEFGGFDGCDVAFEFTSENDDVILIRS</sequence>
<dbReference type="GO" id="GO:0031012">
    <property type="term" value="C:extracellular matrix"/>
    <property type="evidence" value="ECO:0007669"/>
    <property type="project" value="InterPro"/>
</dbReference>
<reference evidence="9" key="2">
    <citation type="submission" date="2023-02" db="EMBL/GenBank/DDBJ databases">
        <authorList>
            <person name="Swenson N.G."/>
            <person name="Wegrzyn J.L."/>
            <person name="Mcevoy S.L."/>
        </authorList>
    </citation>
    <scope>NUCLEOTIDE SEQUENCE</scope>
    <source>
        <strain evidence="9">91603</strain>
        <tissue evidence="9">Leaf</tissue>
    </source>
</reference>
<evidence type="ECO:0000259" key="8">
    <source>
        <dbReference type="SMART" id="SM00235"/>
    </source>
</evidence>
<dbReference type="GO" id="GO:0008270">
    <property type="term" value="F:zinc ion binding"/>
    <property type="evidence" value="ECO:0007669"/>
    <property type="project" value="InterPro"/>
</dbReference>
<evidence type="ECO:0000256" key="7">
    <source>
        <dbReference type="SAM" id="MobiDB-lite"/>
    </source>
</evidence>
<dbReference type="PRINTS" id="PR00138">
    <property type="entry name" value="MATRIXIN"/>
</dbReference>
<dbReference type="EMBL" id="JAJSOW010000104">
    <property type="protein sequence ID" value="KAI9169448.1"/>
    <property type="molecule type" value="Genomic_DNA"/>
</dbReference>
<feature type="domain" description="Peptidase metallopeptidase" evidence="8">
    <location>
        <begin position="38"/>
        <end position="207"/>
    </location>
</feature>
<dbReference type="PANTHER" id="PTHR10201:SF272">
    <property type="entry name" value="METALLOENDOPROTEINASE 5-MMP"/>
    <property type="match status" value="1"/>
</dbReference>
<comment type="caution">
    <text evidence="9">The sequence shown here is derived from an EMBL/GenBank/DDBJ whole genome shotgun (WGS) entry which is preliminary data.</text>
</comment>
<feature type="active site" evidence="5">
    <location>
        <position position="162"/>
    </location>
</feature>
<dbReference type="SMART" id="SM00235">
    <property type="entry name" value="ZnMc"/>
    <property type="match status" value="1"/>
</dbReference>
<feature type="binding site" evidence="6">
    <location>
        <position position="165"/>
    </location>
    <ligand>
        <name>Zn(2+)</name>
        <dbReference type="ChEBI" id="CHEBI:29105"/>
        <label>2</label>
        <note>catalytic</note>
    </ligand>
</feature>
<dbReference type="GO" id="GO:0004222">
    <property type="term" value="F:metalloendopeptidase activity"/>
    <property type="evidence" value="ECO:0007669"/>
    <property type="project" value="InterPro"/>
</dbReference>
<reference evidence="9" key="1">
    <citation type="journal article" date="2022" name="Plant J.">
        <title>Strategies of tolerance reflected in two North American maple genomes.</title>
        <authorList>
            <person name="McEvoy S.L."/>
            <person name="Sezen U.U."/>
            <person name="Trouern-Trend A."/>
            <person name="McMahon S.M."/>
            <person name="Schaberg P.G."/>
            <person name="Yang J."/>
            <person name="Wegrzyn J.L."/>
            <person name="Swenson N.G."/>
        </authorList>
    </citation>
    <scope>NUCLEOTIDE SEQUENCE</scope>
    <source>
        <strain evidence="9">91603</strain>
    </source>
</reference>
<name>A0AAD5IMD7_ACENE</name>
<evidence type="ECO:0000313" key="9">
    <source>
        <dbReference type="EMBL" id="KAI9169448.1"/>
    </source>
</evidence>
<feature type="binding site" evidence="6">
    <location>
        <position position="130"/>
    </location>
    <ligand>
        <name>Ca(2+)</name>
        <dbReference type="ChEBI" id="CHEBI:29108"/>
        <label>1</label>
    </ligand>
</feature>
<dbReference type="InterPro" id="IPR001818">
    <property type="entry name" value="Pept_M10_metallopeptidase"/>
</dbReference>
<evidence type="ECO:0000256" key="3">
    <source>
        <dbReference type="ARBA" id="ARBA00022801"/>
    </source>
</evidence>
<dbReference type="InterPro" id="IPR024079">
    <property type="entry name" value="MetalloPept_cat_dom_sf"/>
</dbReference>
<organism evidence="9 10">
    <name type="scientific">Acer negundo</name>
    <name type="common">Box elder</name>
    <dbReference type="NCBI Taxonomy" id="4023"/>
    <lineage>
        <taxon>Eukaryota</taxon>
        <taxon>Viridiplantae</taxon>
        <taxon>Streptophyta</taxon>
        <taxon>Embryophyta</taxon>
        <taxon>Tracheophyta</taxon>
        <taxon>Spermatophyta</taxon>
        <taxon>Magnoliopsida</taxon>
        <taxon>eudicotyledons</taxon>
        <taxon>Gunneridae</taxon>
        <taxon>Pentapetalae</taxon>
        <taxon>rosids</taxon>
        <taxon>malvids</taxon>
        <taxon>Sapindales</taxon>
        <taxon>Sapindaceae</taxon>
        <taxon>Hippocastanoideae</taxon>
        <taxon>Acereae</taxon>
        <taxon>Acer</taxon>
    </lineage>
</organism>
<keyword evidence="6" id="KW-0106">Calcium</keyword>
<feature type="binding site" evidence="6">
    <location>
        <position position="127"/>
    </location>
    <ligand>
        <name>Ca(2+)</name>
        <dbReference type="ChEBI" id="CHEBI:29108"/>
        <label>3</label>
    </ligand>
</feature>
<dbReference type="InterPro" id="IPR006026">
    <property type="entry name" value="Peptidase_Metallo"/>
</dbReference>
<protein>
    <recommendedName>
        <fullName evidence="8">Peptidase metallopeptidase domain-containing protein</fullName>
    </recommendedName>
</protein>
<comment type="cofactor">
    <cofactor evidence="6">
        <name>Zn(2+)</name>
        <dbReference type="ChEBI" id="CHEBI:29105"/>
    </cofactor>
    <text evidence="6">Binds 2 Zn(2+) ions per subunit.</text>
</comment>